<organism evidence="2 3">
    <name type="scientific">Haloferula luteola</name>
    <dbReference type="NCBI Taxonomy" id="595692"/>
    <lineage>
        <taxon>Bacteria</taxon>
        <taxon>Pseudomonadati</taxon>
        <taxon>Verrucomicrobiota</taxon>
        <taxon>Verrucomicrobiia</taxon>
        <taxon>Verrucomicrobiales</taxon>
        <taxon>Verrucomicrobiaceae</taxon>
        <taxon>Haloferula</taxon>
    </lineage>
</organism>
<sequence length="243" mass="27093">MSPERPRRRFRWGLVVSLSLFGWMLLFGSGPVVWIFLIIWHLGTGWIRHPIVNLPHLSWDPLTLAFSLFATAAAVLLLHGFLRRMTTWIQPFSTTLRATGLLLAAMAAATSMIGIVHESVWLGRNRMIVHSFRLARVMALNRGIHLHHWLMESAAKGRHPRTIEDIVAADPAAVHLVRYPPSQSSRHMEPFILLQPGADITTLPSSTPILVATEVEGNAPLIIFADGSHQFVSPQKLDALLPP</sequence>
<evidence type="ECO:0000313" key="3">
    <source>
        <dbReference type="Proteomes" id="UP000557717"/>
    </source>
</evidence>
<proteinExistence type="predicted"/>
<name>A0A840V587_9BACT</name>
<dbReference type="Proteomes" id="UP000557717">
    <property type="component" value="Unassembled WGS sequence"/>
</dbReference>
<dbReference type="EMBL" id="JACHFD010000011">
    <property type="protein sequence ID" value="MBB5352196.1"/>
    <property type="molecule type" value="Genomic_DNA"/>
</dbReference>
<keyword evidence="1" id="KW-0812">Transmembrane</keyword>
<keyword evidence="1" id="KW-0472">Membrane</keyword>
<feature type="transmembrane region" description="Helical" evidence="1">
    <location>
        <begin position="94"/>
        <end position="116"/>
    </location>
</feature>
<evidence type="ECO:0000313" key="2">
    <source>
        <dbReference type="EMBL" id="MBB5352196.1"/>
    </source>
</evidence>
<evidence type="ECO:0000256" key="1">
    <source>
        <dbReference type="SAM" id="Phobius"/>
    </source>
</evidence>
<gene>
    <name evidence="2" type="ORF">HNR46_002439</name>
</gene>
<feature type="transmembrane region" description="Helical" evidence="1">
    <location>
        <begin position="62"/>
        <end position="82"/>
    </location>
</feature>
<keyword evidence="3" id="KW-1185">Reference proteome</keyword>
<reference evidence="2 3" key="1">
    <citation type="submission" date="2020-08" db="EMBL/GenBank/DDBJ databases">
        <title>Genomic Encyclopedia of Type Strains, Phase IV (KMG-IV): sequencing the most valuable type-strain genomes for metagenomic binning, comparative biology and taxonomic classification.</title>
        <authorList>
            <person name="Goeker M."/>
        </authorList>
    </citation>
    <scope>NUCLEOTIDE SEQUENCE [LARGE SCALE GENOMIC DNA]</scope>
    <source>
        <strain evidence="2 3">YC6886</strain>
    </source>
</reference>
<comment type="caution">
    <text evidence="2">The sequence shown here is derived from an EMBL/GenBank/DDBJ whole genome shotgun (WGS) entry which is preliminary data.</text>
</comment>
<protein>
    <submittedName>
        <fullName evidence="2">Uncharacterized protein</fullName>
    </submittedName>
</protein>
<dbReference type="RefSeq" id="WP_184019026.1">
    <property type="nucleotide sequence ID" value="NZ_JACHFD010000011.1"/>
</dbReference>
<feature type="transmembrane region" description="Helical" evidence="1">
    <location>
        <begin position="12"/>
        <end position="42"/>
    </location>
</feature>
<accession>A0A840V587</accession>
<dbReference type="AlphaFoldDB" id="A0A840V587"/>
<keyword evidence="1" id="KW-1133">Transmembrane helix</keyword>